<dbReference type="KEGG" id="pcea:J3359_06175"/>
<dbReference type="Proteomes" id="UP000663920">
    <property type="component" value="Chromosome"/>
</dbReference>
<keyword evidence="3" id="KW-1185">Reference proteome</keyword>
<sequence>MMKHEWRKKEKDVYIPKAKPEIIKVPEYNFFTISGKGDPNNPHFANYITPLYALSYAVKMGLKKNPVLDSYYDYTVYPLEGVWDISDEAKKNFNPNLPINKDDLVFTLMIRQPNFVTEEYALDVIEKVKIKKPDLLINKVKFEKIEEGSCIQMLHIGSYDNEATTFKIMGEFAKKQGLERESKLHREIYLSDFRKVATEKLKTALRFKTK</sequence>
<accession>A0A975H7V2</accession>
<dbReference type="Gene3D" id="3.20.80.10">
    <property type="entry name" value="Regulatory factor, effector binding domain"/>
    <property type="match status" value="1"/>
</dbReference>
<name>A0A975H7V2_9FLAO</name>
<dbReference type="EMBL" id="CP071869">
    <property type="protein sequence ID" value="QTE23852.1"/>
    <property type="molecule type" value="Genomic_DNA"/>
</dbReference>
<organism evidence="2 3">
    <name type="scientific">Polaribacter cellanae</name>
    <dbReference type="NCBI Taxonomy" id="2818493"/>
    <lineage>
        <taxon>Bacteria</taxon>
        <taxon>Pseudomonadati</taxon>
        <taxon>Bacteroidota</taxon>
        <taxon>Flavobacteriia</taxon>
        <taxon>Flavobacteriales</taxon>
        <taxon>Flavobacteriaceae</taxon>
    </lineage>
</organism>
<dbReference type="InterPro" id="IPR011256">
    <property type="entry name" value="Reg_factor_effector_dom_sf"/>
</dbReference>
<protein>
    <submittedName>
        <fullName evidence="2">GyrI-like domain-containing protein</fullName>
    </submittedName>
</protein>
<gene>
    <name evidence="2" type="ORF">J3359_06175</name>
</gene>
<dbReference type="PIRSF" id="PIRSF031644">
    <property type="entry name" value="UCP031644"/>
    <property type="match status" value="1"/>
</dbReference>
<evidence type="ECO:0000259" key="1">
    <source>
        <dbReference type="Pfam" id="PF06445"/>
    </source>
</evidence>
<evidence type="ECO:0000313" key="2">
    <source>
        <dbReference type="EMBL" id="QTE23852.1"/>
    </source>
</evidence>
<feature type="domain" description="GyrI-like small molecule binding" evidence="1">
    <location>
        <begin position="19"/>
        <end position="205"/>
    </location>
</feature>
<evidence type="ECO:0000313" key="3">
    <source>
        <dbReference type="Proteomes" id="UP000663920"/>
    </source>
</evidence>
<dbReference type="RefSeq" id="WP_208079847.1">
    <property type="nucleotide sequence ID" value="NZ_CP071869.1"/>
</dbReference>
<proteinExistence type="predicted"/>
<dbReference type="InterPro" id="IPR008319">
    <property type="entry name" value="GyrI-like_CCH_Lin2189-like"/>
</dbReference>
<dbReference type="InterPro" id="IPR029442">
    <property type="entry name" value="GyrI-like"/>
</dbReference>
<dbReference type="Pfam" id="PF06445">
    <property type="entry name" value="GyrI-like"/>
    <property type="match status" value="1"/>
</dbReference>
<dbReference type="AlphaFoldDB" id="A0A975H7V2"/>
<dbReference type="SUPFAM" id="SSF55136">
    <property type="entry name" value="Probable bacterial effector-binding domain"/>
    <property type="match status" value="1"/>
</dbReference>
<reference evidence="2 3" key="1">
    <citation type="submission" date="2021-03" db="EMBL/GenBank/DDBJ databases">
        <title>Complete genome of Polaribacter_sp.SM13.</title>
        <authorList>
            <person name="Jeong S.W."/>
            <person name="Bae J.W."/>
        </authorList>
    </citation>
    <scope>NUCLEOTIDE SEQUENCE [LARGE SCALE GENOMIC DNA]</scope>
    <source>
        <strain evidence="2 3">SM13</strain>
    </source>
</reference>